<dbReference type="Proteomes" id="UP001202117">
    <property type="component" value="Unassembled WGS sequence"/>
</dbReference>
<dbReference type="EMBL" id="JAKVPY010000019">
    <property type="protein sequence ID" value="MCH4564494.1"/>
    <property type="molecule type" value="Genomic_DNA"/>
</dbReference>
<feature type="transmembrane region" description="Helical" evidence="1">
    <location>
        <begin position="20"/>
        <end position="38"/>
    </location>
</feature>
<keyword evidence="3" id="KW-1185">Reference proteome</keyword>
<protein>
    <submittedName>
        <fullName evidence="2">Prepilin-type N-terminal cleavage/methylation domain-containing protein</fullName>
    </submittedName>
</protein>
<dbReference type="RefSeq" id="WP_240569138.1">
    <property type="nucleotide sequence ID" value="NZ_JAKVPY010000019.1"/>
</dbReference>
<keyword evidence="1" id="KW-1133">Transmembrane helix</keyword>
<dbReference type="NCBIfam" id="TIGR02532">
    <property type="entry name" value="IV_pilin_GFxxxE"/>
    <property type="match status" value="1"/>
</dbReference>
<dbReference type="Pfam" id="PF07963">
    <property type="entry name" value="N_methyl"/>
    <property type="match status" value="1"/>
</dbReference>
<dbReference type="PROSITE" id="PS00409">
    <property type="entry name" value="PROKAR_NTER_METHYL"/>
    <property type="match status" value="1"/>
</dbReference>
<comment type="caution">
    <text evidence="2">The sequence shown here is derived from an EMBL/GenBank/DDBJ whole genome shotgun (WGS) entry which is preliminary data.</text>
</comment>
<sequence>MMALNRGLARQRGFTLVELMVALVIGLLVILGATQLFVSGRQALNRVEELTWRQSNLDYVAETLFREIRIANGQVAPVSGGGKVSSSANLLIEFDESSSGYDPYCGGDRLVGVEYFKLTDSDSLRMQVKCSSASEYDLYSAEGVEVIEGVRSLEFRGDITSGGSPYIEVDIGFSLMSGESSTTADVSYVVTNRKKVIESLN</sequence>
<name>A0ABS9RXF7_9GAMM</name>
<organism evidence="2 3">
    <name type="scientific">Halomonas flagellata</name>
    <dbReference type="NCBI Taxonomy" id="2920385"/>
    <lineage>
        <taxon>Bacteria</taxon>
        <taxon>Pseudomonadati</taxon>
        <taxon>Pseudomonadota</taxon>
        <taxon>Gammaproteobacteria</taxon>
        <taxon>Oceanospirillales</taxon>
        <taxon>Halomonadaceae</taxon>
        <taxon>Halomonas</taxon>
    </lineage>
</organism>
<evidence type="ECO:0000256" key="1">
    <source>
        <dbReference type="SAM" id="Phobius"/>
    </source>
</evidence>
<accession>A0ABS9RXF7</accession>
<dbReference type="InterPro" id="IPR012902">
    <property type="entry name" value="N_methyl_site"/>
</dbReference>
<evidence type="ECO:0000313" key="2">
    <source>
        <dbReference type="EMBL" id="MCH4564494.1"/>
    </source>
</evidence>
<evidence type="ECO:0000313" key="3">
    <source>
        <dbReference type="Proteomes" id="UP001202117"/>
    </source>
</evidence>
<keyword evidence="1" id="KW-0472">Membrane</keyword>
<gene>
    <name evidence="2" type="ORF">MKP05_15415</name>
</gene>
<proteinExistence type="predicted"/>
<reference evidence="2 3" key="1">
    <citation type="submission" date="2022-02" db="EMBL/GenBank/DDBJ databases">
        <title>Halomonas fukangensis sp. nov., a halophilic bacterium isolated from a bulk soil of Kalidium foliatum at Fukang.</title>
        <authorList>
            <person name="Huang Y."/>
        </authorList>
    </citation>
    <scope>NUCLEOTIDE SEQUENCE [LARGE SCALE GENOMIC DNA]</scope>
    <source>
        <strain evidence="2 3">EGI 63088</strain>
    </source>
</reference>
<keyword evidence="1" id="KW-0812">Transmembrane</keyword>